<feature type="transmembrane region" description="Helical" evidence="10">
    <location>
        <begin position="205"/>
        <end position="225"/>
    </location>
</feature>
<evidence type="ECO:0000256" key="6">
    <source>
        <dbReference type="ARBA" id="ARBA00022847"/>
    </source>
</evidence>
<dbReference type="InterPro" id="IPR045262">
    <property type="entry name" value="STP/PLT_plant"/>
</dbReference>
<dbReference type="Proteomes" id="UP000187406">
    <property type="component" value="Unassembled WGS sequence"/>
</dbReference>
<feature type="transmembrane region" description="Helical" evidence="10">
    <location>
        <begin position="113"/>
        <end position="132"/>
    </location>
</feature>
<reference evidence="13" key="1">
    <citation type="submission" date="2016-04" db="EMBL/GenBank/DDBJ databases">
        <title>Cephalotus genome sequencing.</title>
        <authorList>
            <person name="Fukushima K."/>
            <person name="Hasebe M."/>
            <person name="Fang X."/>
        </authorList>
    </citation>
    <scope>NUCLEOTIDE SEQUENCE [LARGE SCALE GENOMIC DNA]</scope>
    <source>
        <strain evidence="13">cv. St1</strain>
    </source>
</reference>
<evidence type="ECO:0000259" key="11">
    <source>
        <dbReference type="PROSITE" id="PS50850"/>
    </source>
</evidence>
<keyword evidence="5 10" id="KW-0812">Transmembrane</keyword>
<feature type="transmembrane region" description="Helical" evidence="10">
    <location>
        <begin position="453"/>
        <end position="474"/>
    </location>
</feature>
<dbReference type="OrthoDB" id="5296287at2759"/>
<dbReference type="PROSITE" id="PS50850">
    <property type="entry name" value="MFS"/>
    <property type="match status" value="1"/>
</dbReference>
<keyword evidence="3 9" id="KW-0813">Transport</keyword>
<feature type="transmembrane region" description="Helical" evidence="10">
    <location>
        <begin position="138"/>
        <end position="160"/>
    </location>
</feature>
<dbReference type="STRING" id="3775.A0A1Q3C400"/>
<dbReference type="GO" id="GO:0015293">
    <property type="term" value="F:symporter activity"/>
    <property type="evidence" value="ECO:0007669"/>
    <property type="project" value="UniProtKB-KW"/>
</dbReference>
<proteinExistence type="inferred from homology"/>
<name>A0A1Q3C400_CEPFO</name>
<dbReference type="InterPro" id="IPR020846">
    <property type="entry name" value="MFS_dom"/>
</dbReference>
<evidence type="ECO:0000256" key="5">
    <source>
        <dbReference type="ARBA" id="ARBA00022692"/>
    </source>
</evidence>
<dbReference type="PANTHER" id="PTHR23500">
    <property type="entry name" value="SOLUTE CARRIER FAMILY 2, FACILITATED GLUCOSE TRANSPORTER"/>
    <property type="match status" value="1"/>
</dbReference>
<feature type="transmembrane region" description="Helical" evidence="10">
    <location>
        <begin position="385"/>
        <end position="406"/>
    </location>
</feature>
<keyword evidence="13" id="KW-1185">Reference proteome</keyword>
<feature type="transmembrane region" description="Helical" evidence="10">
    <location>
        <begin position="427"/>
        <end position="447"/>
    </location>
</feature>
<protein>
    <submittedName>
        <fullName evidence="12">Sugar_tr domain-containing protein</fullName>
    </submittedName>
</protein>
<dbReference type="GO" id="GO:0016020">
    <property type="term" value="C:membrane"/>
    <property type="evidence" value="ECO:0007669"/>
    <property type="project" value="UniProtKB-SubCell"/>
</dbReference>
<evidence type="ECO:0000256" key="9">
    <source>
        <dbReference type="RuleBase" id="RU003346"/>
    </source>
</evidence>
<feature type="transmembrane region" description="Helical" evidence="10">
    <location>
        <begin position="286"/>
        <end position="310"/>
    </location>
</feature>
<dbReference type="SUPFAM" id="SSF103473">
    <property type="entry name" value="MFS general substrate transporter"/>
    <property type="match status" value="1"/>
</dbReference>
<dbReference type="InterPro" id="IPR005829">
    <property type="entry name" value="Sugar_transporter_CS"/>
</dbReference>
<keyword evidence="7 10" id="KW-1133">Transmembrane helix</keyword>
<feature type="transmembrane region" description="Helical" evidence="10">
    <location>
        <begin position="20"/>
        <end position="40"/>
    </location>
</feature>
<dbReference type="InterPro" id="IPR005828">
    <property type="entry name" value="MFS_sugar_transport-like"/>
</dbReference>
<feature type="transmembrane region" description="Helical" evidence="10">
    <location>
        <begin position="83"/>
        <end position="101"/>
    </location>
</feature>
<organism evidence="12 13">
    <name type="scientific">Cephalotus follicularis</name>
    <name type="common">Albany pitcher plant</name>
    <dbReference type="NCBI Taxonomy" id="3775"/>
    <lineage>
        <taxon>Eukaryota</taxon>
        <taxon>Viridiplantae</taxon>
        <taxon>Streptophyta</taxon>
        <taxon>Embryophyta</taxon>
        <taxon>Tracheophyta</taxon>
        <taxon>Spermatophyta</taxon>
        <taxon>Magnoliopsida</taxon>
        <taxon>eudicotyledons</taxon>
        <taxon>Gunneridae</taxon>
        <taxon>Pentapetalae</taxon>
        <taxon>rosids</taxon>
        <taxon>fabids</taxon>
        <taxon>Oxalidales</taxon>
        <taxon>Cephalotaceae</taxon>
        <taxon>Cephalotus</taxon>
    </lineage>
</organism>
<evidence type="ECO:0000256" key="10">
    <source>
        <dbReference type="SAM" id="Phobius"/>
    </source>
</evidence>
<dbReference type="CDD" id="cd17361">
    <property type="entry name" value="MFS_STP"/>
    <property type="match status" value="1"/>
</dbReference>
<sequence length="530" mass="58235">MTGGGFGSVQPAGVEFEAKITPIVIISCIMAATGGLMFGYDVGVSGGVTSMPDFLEKFFPVVYRQTQDPTTDSSNYCQYDNQGLQLFTSSLYLAGLTATFFASYTTRKLGRRLTMLIAGIFFLVGVAFNAAAQDLAMLIVGRILLGCGVGFANQAVPLFLSEIAPTRIRGGLNILFQLNVTIGILFANLVNYGTAKITGGWGWRLSLGLAGVPAILLTIGALLVVDTPNSLIERGKLEEGKRVLRKIRGTDNIEPEFLELVEASRVAKEVKHPFKNLLQRRNRPQLVIAVALQIFQQFTGINAIMFYAPVLFDTLGFGSDASLYSSVITGAVNVVSTFVSIYSVDKLGRRLLLLEAGVQMFFSQLVIAILLGVKVTDDSDNLSKGYAILIVVMVCTFVSAFAWSWGPLGWLIPSETFPLETRSAGQSVTVCVNLLFTFIIAQAFLSMLCHFKYGIFLFFCSWVFIMSIFVLFLVPETKNIPIEEMTERVWKKHWFWKRFMDDSEDGVYGVDGDDLKKNGHGYGYDPASQL</sequence>
<dbReference type="Pfam" id="PF00083">
    <property type="entry name" value="Sugar_tr"/>
    <property type="match status" value="1"/>
</dbReference>
<evidence type="ECO:0000256" key="2">
    <source>
        <dbReference type="ARBA" id="ARBA00010992"/>
    </source>
</evidence>
<dbReference type="FunCoup" id="A0A1Q3C400">
    <property type="interactions" value="210"/>
</dbReference>
<feature type="transmembrane region" description="Helical" evidence="10">
    <location>
        <begin position="351"/>
        <end position="373"/>
    </location>
</feature>
<feature type="transmembrane region" description="Helical" evidence="10">
    <location>
        <begin position="172"/>
        <end position="193"/>
    </location>
</feature>
<dbReference type="AlphaFoldDB" id="A0A1Q3C400"/>
<keyword evidence="8 10" id="KW-0472">Membrane</keyword>
<dbReference type="PRINTS" id="PR00171">
    <property type="entry name" value="SUGRTRNSPORT"/>
</dbReference>
<gene>
    <name evidence="12" type="ORF">CFOL_v3_18283</name>
</gene>
<dbReference type="EMBL" id="BDDD01001275">
    <property type="protein sequence ID" value="GAV74803.1"/>
    <property type="molecule type" value="Genomic_DNA"/>
</dbReference>
<dbReference type="InterPro" id="IPR044778">
    <property type="entry name" value="MFS_STP/MST-like_plant"/>
</dbReference>
<comment type="subcellular location">
    <subcellularLocation>
        <location evidence="1">Membrane</location>
        <topology evidence="1">Multi-pass membrane protein</topology>
    </subcellularLocation>
</comment>
<evidence type="ECO:0000256" key="3">
    <source>
        <dbReference type="ARBA" id="ARBA00022448"/>
    </source>
</evidence>
<keyword evidence="6" id="KW-0769">Symport</keyword>
<evidence type="ECO:0000313" key="12">
    <source>
        <dbReference type="EMBL" id="GAV74803.1"/>
    </source>
</evidence>
<evidence type="ECO:0000256" key="1">
    <source>
        <dbReference type="ARBA" id="ARBA00004141"/>
    </source>
</evidence>
<evidence type="ECO:0000256" key="4">
    <source>
        <dbReference type="ARBA" id="ARBA00022597"/>
    </source>
</evidence>
<dbReference type="Gene3D" id="1.20.1250.20">
    <property type="entry name" value="MFS general substrate transporter like domains"/>
    <property type="match status" value="1"/>
</dbReference>
<dbReference type="InterPro" id="IPR003663">
    <property type="entry name" value="Sugar/inositol_transpt"/>
</dbReference>
<evidence type="ECO:0000256" key="8">
    <source>
        <dbReference type="ARBA" id="ARBA00023136"/>
    </source>
</evidence>
<accession>A0A1Q3C400</accession>
<comment type="caution">
    <text evidence="12">The sequence shown here is derived from an EMBL/GenBank/DDBJ whole genome shotgun (WGS) entry which is preliminary data.</text>
</comment>
<evidence type="ECO:0000256" key="7">
    <source>
        <dbReference type="ARBA" id="ARBA00022989"/>
    </source>
</evidence>
<keyword evidence="4" id="KW-0762">Sugar transport</keyword>
<dbReference type="FunFam" id="1.20.1250.20:FF:000002">
    <property type="entry name" value="Sugar transport protein 13"/>
    <property type="match status" value="1"/>
</dbReference>
<comment type="similarity">
    <text evidence="2 9">Belongs to the major facilitator superfamily. Sugar transporter (TC 2.A.1.1) family.</text>
</comment>
<evidence type="ECO:0000313" key="13">
    <source>
        <dbReference type="Proteomes" id="UP000187406"/>
    </source>
</evidence>
<dbReference type="InParanoid" id="A0A1Q3C400"/>
<feature type="domain" description="Major facilitator superfamily (MFS) profile" evidence="11">
    <location>
        <begin position="27"/>
        <end position="478"/>
    </location>
</feature>
<feature type="transmembrane region" description="Helical" evidence="10">
    <location>
        <begin position="322"/>
        <end position="344"/>
    </location>
</feature>
<dbReference type="InterPro" id="IPR036259">
    <property type="entry name" value="MFS_trans_sf"/>
</dbReference>
<dbReference type="PANTHER" id="PTHR23500:SF357">
    <property type="entry name" value="IP12678P"/>
    <property type="match status" value="1"/>
</dbReference>
<dbReference type="GO" id="GO:0015145">
    <property type="term" value="F:monosaccharide transmembrane transporter activity"/>
    <property type="evidence" value="ECO:0007669"/>
    <property type="project" value="InterPro"/>
</dbReference>
<dbReference type="NCBIfam" id="TIGR00879">
    <property type="entry name" value="SP"/>
    <property type="match status" value="1"/>
</dbReference>
<dbReference type="PROSITE" id="PS00216">
    <property type="entry name" value="SUGAR_TRANSPORT_1"/>
    <property type="match status" value="1"/>
</dbReference>